<evidence type="ECO:0000313" key="6">
    <source>
        <dbReference type="Proteomes" id="UP001596044"/>
    </source>
</evidence>
<evidence type="ECO:0000256" key="3">
    <source>
        <dbReference type="SAM" id="SignalP"/>
    </source>
</evidence>
<dbReference type="SUPFAM" id="SSF88713">
    <property type="entry name" value="Glycoside hydrolase/deacetylase"/>
    <property type="match status" value="1"/>
</dbReference>
<feature type="signal peptide" evidence="3">
    <location>
        <begin position="1"/>
        <end position="26"/>
    </location>
</feature>
<feature type="domain" description="NodB homology" evidence="4">
    <location>
        <begin position="91"/>
        <end position="285"/>
    </location>
</feature>
<evidence type="ECO:0000259" key="4">
    <source>
        <dbReference type="PROSITE" id="PS51677"/>
    </source>
</evidence>
<dbReference type="Gene3D" id="3.20.20.370">
    <property type="entry name" value="Glycoside hydrolase/deacetylase"/>
    <property type="match status" value="1"/>
</dbReference>
<keyword evidence="6" id="KW-1185">Reference proteome</keyword>
<gene>
    <name evidence="5" type="ORF">ACFPOG_07515</name>
</gene>
<proteinExistence type="predicted"/>
<dbReference type="EC" id="3.-.-.-" evidence="5"/>
<comment type="caution">
    <text evidence="5">The sequence shown here is derived from an EMBL/GenBank/DDBJ whole genome shotgun (WGS) entry which is preliminary data.</text>
</comment>
<dbReference type="PROSITE" id="PS51677">
    <property type="entry name" value="NODB"/>
    <property type="match status" value="1"/>
</dbReference>
<evidence type="ECO:0000313" key="5">
    <source>
        <dbReference type="EMBL" id="MFC5448103.1"/>
    </source>
</evidence>
<dbReference type="InterPro" id="IPR051398">
    <property type="entry name" value="Polysacch_Deacetylase"/>
</dbReference>
<dbReference type="Proteomes" id="UP001596044">
    <property type="component" value="Unassembled WGS sequence"/>
</dbReference>
<evidence type="ECO:0000256" key="1">
    <source>
        <dbReference type="ARBA" id="ARBA00004613"/>
    </source>
</evidence>
<feature type="chain" id="PRO_5046006761" evidence="3">
    <location>
        <begin position="27"/>
        <end position="285"/>
    </location>
</feature>
<protein>
    <submittedName>
        <fullName evidence="5">Polysaccharide deacetylase family protein</fullName>
        <ecNumber evidence="5">3.-.-.-</ecNumber>
    </submittedName>
</protein>
<keyword evidence="2 3" id="KW-0732">Signal</keyword>
<dbReference type="PANTHER" id="PTHR34216:SF3">
    <property type="entry name" value="POLY-BETA-1,6-N-ACETYL-D-GLUCOSAMINE N-DEACETYLASE"/>
    <property type="match status" value="1"/>
</dbReference>
<comment type="subcellular location">
    <subcellularLocation>
        <location evidence="1">Secreted</location>
    </subcellularLocation>
</comment>
<dbReference type="InterPro" id="IPR011330">
    <property type="entry name" value="Glyco_hydro/deAcase_b/a-brl"/>
</dbReference>
<sequence length="285" mass="32509">MIRKMWKPLVLMIAVTANFFPNLVQANDTIYSNQVTVLVYHHIDDEQQSGVTISTKLFSDQLRALKRKGYQFITMDQFKRFMSKGASVPDNAVLVTFDDGYRSFYTNAYPVLKRMDIPAVNFVITKDLDDPLHSSIPSLSNEEIAQIRREDPDIEFQAHSDSLHAMKDGKPMLTNKMMRGERIETDAEFEQRVLDDTTKCIRKLSDLKGAKAVDAYAYPFGSYDDQTMELLKQAGIQYSFTTKTGMASRHTDPMQIPRINAGSPYVRAHSVNNLIRHQVELEAIN</sequence>
<name>A0ABW0K5J0_9BACL</name>
<organism evidence="5 6">
    <name type="scientific">Paenibacillus aestuarii</name>
    <dbReference type="NCBI Taxonomy" id="516965"/>
    <lineage>
        <taxon>Bacteria</taxon>
        <taxon>Bacillati</taxon>
        <taxon>Bacillota</taxon>
        <taxon>Bacilli</taxon>
        <taxon>Bacillales</taxon>
        <taxon>Paenibacillaceae</taxon>
        <taxon>Paenibacillus</taxon>
    </lineage>
</organism>
<reference evidence="6" key="1">
    <citation type="journal article" date="2019" name="Int. J. Syst. Evol. Microbiol.">
        <title>The Global Catalogue of Microorganisms (GCM) 10K type strain sequencing project: providing services to taxonomists for standard genome sequencing and annotation.</title>
        <authorList>
            <consortium name="The Broad Institute Genomics Platform"/>
            <consortium name="The Broad Institute Genome Sequencing Center for Infectious Disease"/>
            <person name="Wu L."/>
            <person name="Ma J."/>
        </authorList>
    </citation>
    <scope>NUCLEOTIDE SEQUENCE [LARGE SCALE GENOMIC DNA]</scope>
    <source>
        <strain evidence="6">KACC 11904</strain>
    </source>
</reference>
<dbReference type="EMBL" id="JBHSMJ010000009">
    <property type="protein sequence ID" value="MFC5448103.1"/>
    <property type="molecule type" value="Genomic_DNA"/>
</dbReference>
<keyword evidence="5" id="KW-0378">Hydrolase</keyword>
<dbReference type="Pfam" id="PF01522">
    <property type="entry name" value="Polysacc_deac_1"/>
    <property type="match status" value="1"/>
</dbReference>
<dbReference type="RefSeq" id="WP_270881300.1">
    <property type="nucleotide sequence ID" value="NZ_JAQFVF010000048.1"/>
</dbReference>
<dbReference type="GO" id="GO:0016787">
    <property type="term" value="F:hydrolase activity"/>
    <property type="evidence" value="ECO:0007669"/>
    <property type="project" value="UniProtKB-KW"/>
</dbReference>
<accession>A0ABW0K5J0</accession>
<dbReference type="InterPro" id="IPR002509">
    <property type="entry name" value="NODB_dom"/>
</dbReference>
<dbReference type="CDD" id="cd10918">
    <property type="entry name" value="CE4_NodB_like_5s_6s"/>
    <property type="match status" value="1"/>
</dbReference>
<evidence type="ECO:0000256" key="2">
    <source>
        <dbReference type="ARBA" id="ARBA00022729"/>
    </source>
</evidence>
<dbReference type="PANTHER" id="PTHR34216">
    <property type="match status" value="1"/>
</dbReference>